<sequence length="90" mass="10231">MVGSSFLRPTRKSKTKTNQAWDHDCFWANVESKFNKMDSKTFYSARLHVPLALVPANPHDSDADMSDDDDPILDPDYQPTQAEYSSDTSF</sequence>
<proteinExistence type="predicted"/>
<name>A0ABV0YSB8_9TELE</name>
<gene>
    <name evidence="2" type="ORF">AMECASPLE_025349</name>
</gene>
<dbReference type="Proteomes" id="UP001469553">
    <property type="component" value="Unassembled WGS sequence"/>
</dbReference>
<feature type="compositionally biased region" description="Acidic residues" evidence="1">
    <location>
        <begin position="63"/>
        <end position="73"/>
    </location>
</feature>
<keyword evidence="3" id="KW-1185">Reference proteome</keyword>
<comment type="caution">
    <text evidence="2">The sequence shown here is derived from an EMBL/GenBank/DDBJ whole genome shotgun (WGS) entry which is preliminary data.</text>
</comment>
<reference evidence="2 3" key="1">
    <citation type="submission" date="2021-06" db="EMBL/GenBank/DDBJ databases">
        <authorList>
            <person name="Palmer J.M."/>
        </authorList>
    </citation>
    <scope>NUCLEOTIDE SEQUENCE [LARGE SCALE GENOMIC DNA]</scope>
    <source>
        <strain evidence="2 3">AS_MEX2019</strain>
        <tissue evidence="2">Muscle</tissue>
    </source>
</reference>
<protein>
    <submittedName>
        <fullName evidence="2">Uncharacterized protein</fullName>
    </submittedName>
</protein>
<evidence type="ECO:0000313" key="2">
    <source>
        <dbReference type="EMBL" id="MEQ2296492.1"/>
    </source>
</evidence>
<evidence type="ECO:0000313" key="3">
    <source>
        <dbReference type="Proteomes" id="UP001469553"/>
    </source>
</evidence>
<evidence type="ECO:0000256" key="1">
    <source>
        <dbReference type="SAM" id="MobiDB-lite"/>
    </source>
</evidence>
<feature type="region of interest" description="Disordered" evidence="1">
    <location>
        <begin position="55"/>
        <end position="90"/>
    </location>
</feature>
<organism evidence="2 3">
    <name type="scientific">Ameca splendens</name>
    <dbReference type="NCBI Taxonomy" id="208324"/>
    <lineage>
        <taxon>Eukaryota</taxon>
        <taxon>Metazoa</taxon>
        <taxon>Chordata</taxon>
        <taxon>Craniata</taxon>
        <taxon>Vertebrata</taxon>
        <taxon>Euteleostomi</taxon>
        <taxon>Actinopterygii</taxon>
        <taxon>Neopterygii</taxon>
        <taxon>Teleostei</taxon>
        <taxon>Neoteleostei</taxon>
        <taxon>Acanthomorphata</taxon>
        <taxon>Ovalentaria</taxon>
        <taxon>Atherinomorphae</taxon>
        <taxon>Cyprinodontiformes</taxon>
        <taxon>Goodeidae</taxon>
        <taxon>Ameca</taxon>
    </lineage>
</organism>
<feature type="compositionally biased region" description="Polar residues" evidence="1">
    <location>
        <begin position="78"/>
        <end position="90"/>
    </location>
</feature>
<accession>A0ABV0YSB8</accession>
<dbReference type="EMBL" id="JAHRIP010040111">
    <property type="protein sequence ID" value="MEQ2296492.1"/>
    <property type="molecule type" value="Genomic_DNA"/>
</dbReference>